<sequence length="282" mass="33509">MDNSLTRFKNFYSTATLWSGTLLGLDQFHFSSLKFDHLNEKASIDLPIIPQKTVLGKRAEHFFKFCIEQSSNYNLLVSNQQVFKGKITIGELDYIVQEKRSKQIIHVELVYKFYIYDIDKDVRDKDPIRQELSKYQGPNGKDNLVRKIDHLKNHQLPLLYNEHTHDILDQFDLDVHKMHQEVCFIAHVFIPHRLWNHSFKYINKASIVGYYFKYSAFAKAETSNIYFLPKKYEWKMKPQELEESFTFLQILELTTASLSRGFAPLIWMQLEDSTFERFFVIK</sequence>
<proteinExistence type="predicted"/>
<dbReference type="EMBL" id="PTJE01000002">
    <property type="protein sequence ID" value="PPK95647.1"/>
    <property type="molecule type" value="Genomic_DNA"/>
</dbReference>
<reference evidence="1 2" key="1">
    <citation type="submission" date="2018-02" db="EMBL/GenBank/DDBJ databases">
        <title>Genomic Encyclopedia of Archaeal and Bacterial Type Strains, Phase II (KMG-II): from individual species to whole genera.</title>
        <authorList>
            <person name="Goeker M."/>
        </authorList>
    </citation>
    <scope>NUCLEOTIDE SEQUENCE [LARGE SCALE GENOMIC DNA]</scope>
    <source>
        <strain evidence="1 2">DSM 16809</strain>
    </source>
</reference>
<comment type="caution">
    <text evidence="1">The sequence shown here is derived from an EMBL/GenBank/DDBJ whole genome shotgun (WGS) entry which is preliminary data.</text>
</comment>
<protein>
    <recommendedName>
        <fullName evidence="3">DUF1853 family protein</fullName>
    </recommendedName>
</protein>
<dbReference type="Pfam" id="PF08907">
    <property type="entry name" value="DUF1853"/>
    <property type="match status" value="1"/>
</dbReference>
<name>A0A2S6IN30_9FLAO</name>
<organism evidence="1 2">
    <name type="scientific">Nonlabens xylanidelens</name>
    <dbReference type="NCBI Taxonomy" id="191564"/>
    <lineage>
        <taxon>Bacteria</taxon>
        <taxon>Pseudomonadati</taxon>
        <taxon>Bacteroidota</taxon>
        <taxon>Flavobacteriia</taxon>
        <taxon>Flavobacteriales</taxon>
        <taxon>Flavobacteriaceae</taxon>
        <taxon>Nonlabens</taxon>
    </lineage>
</organism>
<dbReference type="Proteomes" id="UP000239002">
    <property type="component" value="Unassembled WGS sequence"/>
</dbReference>
<keyword evidence="2" id="KW-1185">Reference proteome</keyword>
<evidence type="ECO:0000313" key="2">
    <source>
        <dbReference type="Proteomes" id="UP000239002"/>
    </source>
</evidence>
<dbReference type="OrthoDB" id="1466769at2"/>
<dbReference type="InterPro" id="IPR015003">
    <property type="entry name" value="DUF1853"/>
</dbReference>
<evidence type="ECO:0008006" key="3">
    <source>
        <dbReference type="Google" id="ProtNLM"/>
    </source>
</evidence>
<gene>
    <name evidence="1" type="ORF">LY01_01238</name>
</gene>
<evidence type="ECO:0000313" key="1">
    <source>
        <dbReference type="EMBL" id="PPK95647.1"/>
    </source>
</evidence>
<dbReference type="AlphaFoldDB" id="A0A2S6IN30"/>
<dbReference type="RefSeq" id="WP_104514947.1">
    <property type="nucleotide sequence ID" value="NZ_MQVW01000002.1"/>
</dbReference>
<accession>A0A2S6IN30</accession>